<comment type="similarity">
    <text evidence="1">Belongs to the N-acylglucosamine 2-epimerase family.</text>
</comment>
<dbReference type="GO" id="GO:0005975">
    <property type="term" value="P:carbohydrate metabolic process"/>
    <property type="evidence" value="ECO:0007669"/>
    <property type="project" value="InterPro"/>
</dbReference>
<feature type="signal peptide" evidence="3">
    <location>
        <begin position="1"/>
        <end position="20"/>
    </location>
</feature>
<dbReference type="AlphaFoldDB" id="A0A927F8N1"/>
<feature type="chain" id="PRO_5037158715" evidence="3">
    <location>
        <begin position="21"/>
        <end position="446"/>
    </location>
</feature>
<name>A0A927F8N1_9BACT</name>
<gene>
    <name evidence="4" type="ORF">IEN85_06790</name>
</gene>
<keyword evidence="3" id="KW-0732">Signal</keyword>
<protein>
    <submittedName>
        <fullName evidence="4">AGE family epimerase/isomerase</fullName>
    </submittedName>
</protein>
<sequence length="446" mass="51084">MRYWLLICILTCGACPSGLAGTRQEILSELEASFQRDLVNAWYPRSVDERHGGYVTGFDNAWQANEETNKYLVGQSRHIWVLSQLALFEGDTGYSAQARHGVRFLIEQMWDHDRGGFYEAVTQAGVPIEREKKSAYGMSFSIYALSAFHAATGDEEALEYARKAFLWLDRFAWDSEAGGYVDDLSLDGDWTRKRIGNGDTLASGSKDYNSSIHILESYTSLYTVWPDEHLRQRLQQMLEIVRDRFVQEPGYLHLIFERDWQPLSFRDKGRDAVLGKLAYDHVSWGHDVETAFLMLEAVEALHGEVDAKTAETAKALVDHALATGWDERLGSLYEGGYYFEESGPLEVVMPNKIWWIAAESLNALLLMSQLYPEEPKYWQAFADQWAYIKEYQIDPVNGGWMSVGLDSDPLAASRAKAYRWKANYHDARAYMNCIRMLRGEFHLTRH</sequence>
<evidence type="ECO:0000256" key="1">
    <source>
        <dbReference type="ARBA" id="ARBA00008558"/>
    </source>
</evidence>
<proteinExistence type="inferred from homology"/>
<dbReference type="InterPro" id="IPR010819">
    <property type="entry name" value="AGE/CE"/>
</dbReference>
<organism evidence="4 5">
    <name type="scientific">Pelagicoccus enzymogenes</name>
    <dbReference type="NCBI Taxonomy" id="2773457"/>
    <lineage>
        <taxon>Bacteria</taxon>
        <taxon>Pseudomonadati</taxon>
        <taxon>Verrucomicrobiota</taxon>
        <taxon>Opitutia</taxon>
        <taxon>Puniceicoccales</taxon>
        <taxon>Pelagicoccaceae</taxon>
        <taxon>Pelagicoccus</taxon>
    </lineage>
</organism>
<reference evidence="4" key="1">
    <citation type="submission" date="2020-09" db="EMBL/GenBank/DDBJ databases">
        <title>Pelagicoccus enzymogenes sp. nov. with an EPS production, isolated from marine sediment.</title>
        <authorList>
            <person name="Feng X."/>
        </authorList>
    </citation>
    <scope>NUCLEOTIDE SEQUENCE</scope>
    <source>
        <strain evidence="4">NFK12</strain>
    </source>
</reference>
<comment type="caution">
    <text evidence="4">The sequence shown here is derived from an EMBL/GenBank/DDBJ whole genome shotgun (WGS) entry which is preliminary data.</text>
</comment>
<dbReference type="SUPFAM" id="SSF48208">
    <property type="entry name" value="Six-hairpin glycosidases"/>
    <property type="match status" value="1"/>
</dbReference>
<dbReference type="Pfam" id="PF07221">
    <property type="entry name" value="GlcNAc_2-epim"/>
    <property type="match status" value="1"/>
</dbReference>
<accession>A0A927F8N1</accession>
<keyword evidence="5" id="KW-1185">Reference proteome</keyword>
<evidence type="ECO:0000256" key="3">
    <source>
        <dbReference type="SAM" id="SignalP"/>
    </source>
</evidence>
<dbReference type="InterPro" id="IPR008928">
    <property type="entry name" value="6-hairpin_glycosidase_sf"/>
</dbReference>
<dbReference type="EMBL" id="JACYFG010000007">
    <property type="protein sequence ID" value="MBD5779195.1"/>
    <property type="molecule type" value="Genomic_DNA"/>
</dbReference>
<dbReference type="Proteomes" id="UP000622317">
    <property type="component" value="Unassembled WGS sequence"/>
</dbReference>
<dbReference type="PANTHER" id="PTHR15108">
    <property type="entry name" value="N-ACYLGLUCOSAMINE-2-EPIMERASE"/>
    <property type="match status" value="1"/>
</dbReference>
<evidence type="ECO:0000256" key="2">
    <source>
        <dbReference type="ARBA" id="ARBA00023235"/>
    </source>
</evidence>
<dbReference type="Gene3D" id="1.50.10.10">
    <property type="match status" value="1"/>
</dbReference>
<dbReference type="InterPro" id="IPR012341">
    <property type="entry name" value="6hp_glycosidase-like_sf"/>
</dbReference>
<evidence type="ECO:0000313" key="5">
    <source>
        <dbReference type="Proteomes" id="UP000622317"/>
    </source>
</evidence>
<keyword evidence="2" id="KW-0413">Isomerase</keyword>
<evidence type="ECO:0000313" key="4">
    <source>
        <dbReference type="EMBL" id="MBD5779195.1"/>
    </source>
</evidence>
<dbReference type="GO" id="GO:0016853">
    <property type="term" value="F:isomerase activity"/>
    <property type="evidence" value="ECO:0007669"/>
    <property type="project" value="UniProtKB-KW"/>
</dbReference>